<dbReference type="InterPro" id="IPR000477">
    <property type="entry name" value="RT_dom"/>
</dbReference>
<dbReference type="InterPro" id="IPR041588">
    <property type="entry name" value="Integrase_H2C2"/>
</dbReference>
<dbReference type="InterPro" id="IPR043128">
    <property type="entry name" value="Rev_trsase/Diguanyl_cyclase"/>
</dbReference>
<evidence type="ECO:0000256" key="1">
    <source>
        <dbReference type="ARBA" id="ARBA00012493"/>
    </source>
</evidence>
<keyword evidence="3" id="KW-0548">Nucleotidyltransferase</keyword>
<dbReference type="InterPro" id="IPR036397">
    <property type="entry name" value="RNaseH_sf"/>
</dbReference>
<keyword evidence="2" id="KW-0808">Transferase</keyword>
<keyword evidence="5" id="KW-0378">Hydrolase</keyword>
<dbReference type="GO" id="GO:0004519">
    <property type="term" value="F:endonuclease activity"/>
    <property type="evidence" value="ECO:0007669"/>
    <property type="project" value="UniProtKB-KW"/>
</dbReference>
<dbReference type="Pfam" id="PF17921">
    <property type="entry name" value="Integrase_H2C2"/>
    <property type="match status" value="1"/>
</dbReference>
<organism evidence="7 8">
    <name type="scientific">Frankliniella fusca</name>
    <dbReference type="NCBI Taxonomy" id="407009"/>
    <lineage>
        <taxon>Eukaryota</taxon>
        <taxon>Metazoa</taxon>
        <taxon>Ecdysozoa</taxon>
        <taxon>Arthropoda</taxon>
        <taxon>Hexapoda</taxon>
        <taxon>Insecta</taxon>
        <taxon>Pterygota</taxon>
        <taxon>Neoptera</taxon>
        <taxon>Paraneoptera</taxon>
        <taxon>Thysanoptera</taxon>
        <taxon>Terebrantia</taxon>
        <taxon>Thripoidea</taxon>
        <taxon>Thripidae</taxon>
        <taxon>Frankliniella</taxon>
    </lineage>
</organism>
<dbReference type="InterPro" id="IPR012337">
    <property type="entry name" value="RNaseH-like_sf"/>
</dbReference>
<dbReference type="SUPFAM" id="SSF56672">
    <property type="entry name" value="DNA/RNA polymerases"/>
    <property type="match status" value="1"/>
</dbReference>
<evidence type="ECO:0000313" key="8">
    <source>
        <dbReference type="Proteomes" id="UP001219518"/>
    </source>
</evidence>
<accession>A0AAE1HAA9</accession>
<reference evidence="7" key="1">
    <citation type="submission" date="2021-07" db="EMBL/GenBank/DDBJ databases">
        <authorList>
            <person name="Catto M.A."/>
            <person name="Jacobson A."/>
            <person name="Kennedy G."/>
            <person name="Labadie P."/>
            <person name="Hunt B.G."/>
            <person name="Srinivasan R."/>
        </authorList>
    </citation>
    <scope>NUCLEOTIDE SEQUENCE</scope>
    <source>
        <strain evidence="7">PL_HMW_Pooled</strain>
        <tissue evidence="7">Head</tissue>
    </source>
</reference>
<dbReference type="Pfam" id="PF00078">
    <property type="entry name" value="RVT_1"/>
    <property type="match status" value="1"/>
</dbReference>
<dbReference type="PANTHER" id="PTHR37984:SF5">
    <property type="entry name" value="PROTEIN NYNRIN-LIKE"/>
    <property type="match status" value="1"/>
</dbReference>
<dbReference type="GO" id="GO:0003676">
    <property type="term" value="F:nucleic acid binding"/>
    <property type="evidence" value="ECO:0007669"/>
    <property type="project" value="InterPro"/>
</dbReference>
<dbReference type="FunFam" id="3.30.420.10:FF:000032">
    <property type="entry name" value="Retrovirus-related Pol polyprotein from transposon 297-like Protein"/>
    <property type="match status" value="1"/>
</dbReference>
<dbReference type="InterPro" id="IPR043502">
    <property type="entry name" value="DNA/RNA_pol_sf"/>
</dbReference>
<keyword evidence="5" id="KW-0255">Endonuclease</keyword>
<evidence type="ECO:0000256" key="3">
    <source>
        <dbReference type="ARBA" id="ARBA00022695"/>
    </source>
</evidence>
<evidence type="ECO:0000256" key="4">
    <source>
        <dbReference type="ARBA" id="ARBA00022722"/>
    </source>
</evidence>
<evidence type="ECO:0000313" key="7">
    <source>
        <dbReference type="EMBL" id="KAK3917729.1"/>
    </source>
</evidence>
<sequence length="920" mass="104244">MVKCTINSVNCNSVVDSGAVITIVKRGRLRSSLPLSKLRVKGVTPGTGKLYGPKLMDFNFSGLKLQFSTYEGDIEDDCLLGNDFLDYFDVAVESARRKLTIRRLSPQELLDEPHEVPCTMVHSPSVGKFQAGLVYYVARAHRNLTLAPMADIKIQTILKADVAQKDEEKALKLGLVSRPVTTHIASLDPDVMVMTGVIPCISAPLELHIFNASDHHIKISKSTVVAEIYLLDPTDYNQPINEIKEYELPQEGPARVHRSTVQNSTENPDLNRCVFNIEVDYKIPDSSPLPSENPLPADLQDLVKRCKNLNSEESKKVEDLLRKHHDVFAKDNTTDIPKTAVILPEDLGLPARHLEWTRLSFGLSAAPGIFQQVTDRIMRKGTNPNPDNDVGPNSCVYLDDICIAGDTFEEMLQRLEALFNRIRASGFFLKAKKCFIFRDSVDPTEMRKAQLLDPDLMPIIMAVEENKRPDFQEIVGCSPKTRSLWLQFKSLVVHNGLLYRRYEHPSGNIELEKYQLILPSKFIRKFIIEHHENSATGNHFAALKTYQSLQKIFYWPGMQEDVNDIISQCEKCAKFKFHKRPKIPLKIFREGVLHGKWHVDICGPINPPSKEGYTYVLVAVEAFSGWPFAIPLKTKSSAEIAQVLVRDVFSVFGSPMAILSDQERCFTSQLMHEICTIYGIQSSNISIAHPAANGKAEKWVRTLKEHIAIMIEKEKKNWPNTLPLICQAYRSLPHTSTKFSPYEVIFGAPMRTPLDLKRGLPPTSNQEINPDHYPFWLRQTLNKIHDQVRQNLQDSALRMKRHYDLHATVAPFQVGQLVWFYNRKRIKGKSPKLNSPWEGPYKIVKILNDCVAAIQFCHNSELTRIVHMDKLASYTLPLDSVQAAWLTIHQSPWQLTAESISTNQSLVCQVPLEEIPLPPS</sequence>
<feature type="domain" description="Integrase catalytic" evidence="6">
    <location>
        <begin position="580"/>
        <end position="749"/>
    </location>
</feature>
<protein>
    <recommendedName>
        <fullName evidence="1">RNA-directed DNA polymerase</fullName>
        <ecNumber evidence="1">2.7.7.49</ecNumber>
    </recommendedName>
</protein>
<comment type="caution">
    <text evidence="7">The sequence shown here is derived from an EMBL/GenBank/DDBJ whole genome shotgun (WGS) entry which is preliminary data.</text>
</comment>
<dbReference type="InterPro" id="IPR050951">
    <property type="entry name" value="Retrovirus_Pol_polyprotein"/>
</dbReference>
<evidence type="ECO:0000256" key="2">
    <source>
        <dbReference type="ARBA" id="ARBA00022679"/>
    </source>
</evidence>
<name>A0AAE1HAA9_9NEOP</name>
<dbReference type="Gene3D" id="2.40.70.10">
    <property type="entry name" value="Acid Proteases"/>
    <property type="match status" value="1"/>
</dbReference>
<dbReference type="EC" id="2.7.7.49" evidence="1"/>
<dbReference type="AlphaFoldDB" id="A0AAE1HAA9"/>
<dbReference type="EMBL" id="JAHWGI010000775">
    <property type="protein sequence ID" value="KAK3917729.1"/>
    <property type="molecule type" value="Genomic_DNA"/>
</dbReference>
<dbReference type="FunFam" id="1.10.340.70:FF:000001">
    <property type="entry name" value="Retrovirus-related Pol polyprotein from transposon gypsy-like Protein"/>
    <property type="match status" value="1"/>
</dbReference>
<dbReference type="PANTHER" id="PTHR37984">
    <property type="entry name" value="PROTEIN CBG26694"/>
    <property type="match status" value="1"/>
</dbReference>
<dbReference type="Proteomes" id="UP001219518">
    <property type="component" value="Unassembled WGS sequence"/>
</dbReference>
<dbReference type="Pfam" id="PF00665">
    <property type="entry name" value="rve"/>
    <property type="match status" value="1"/>
</dbReference>
<evidence type="ECO:0000259" key="6">
    <source>
        <dbReference type="PROSITE" id="PS50994"/>
    </source>
</evidence>
<keyword evidence="4" id="KW-0540">Nuclease</keyword>
<evidence type="ECO:0000256" key="5">
    <source>
        <dbReference type="ARBA" id="ARBA00022759"/>
    </source>
</evidence>
<gene>
    <name evidence="7" type="ORF">KUF71_007204</name>
</gene>
<dbReference type="GO" id="GO:0003964">
    <property type="term" value="F:RNA-directed DNA polymerase activity"/>
    <property type="evidence" value="ECO:0007669"/>
    <property type="project" value="UniProtKB-EC"/>
</dbReference>
<dbReference type="Gene3D" id="1.10.340.70">
    <property type="match status" value="1"/>
</dbReference>
<dbReference type="GO" id="GO:0015074">
    <property type="term" value="P:DNA integration"/>
    <property type="evidence" value="ECO:0007669"/>
    <property type="project" value="InterPro"/>
</dbReference>
<dbReference type="InterPro" id="IPR001584">
    <property type="entry name" value="Integrase_cat-core"/>
</dbReference>
<reference evidence="7" key="2">
    <citation type="journal article" date="2023" name="BMC Genomics">
        <title>Pest status, molecular evolution, and epigenetic factors derived from the genome assembly of Frankliniella fusca, a thysanopteran phytovirus vector.</title>
        <authorList>
            <person name="Catto M.A."/>
            <person name="Labadie P.E."/>
            <person name="Jacobson A.L."/>
            <person name="Kennedy G.G."/>
            <person name="Srinivasan R."/>
            <person name="Hunt B.G."/>
        </authorList>
    </citation>
    <scope>NUCLEOTIDE SEQUENCE</scope>
    <source>
        <strain evidence="7">PL_HMW_Pooled</strain>
    </source>
</reference>
<dbReference type="Gene3D" id="3.30.420.10">
    <property type="entry name" value="Ribonuclease H-like superfamily/Ribonuclease H"/>
    <property type="match status" value="1"/>
</dbReference>
<dbReference type="GO" id="GO:0042575">
    <property type="term" value="C:DNA polymerase complex"/>
    <property type="evidence" value="ECO:0007669"/>
    <property type="project" value="UniProtKB-ARBA"/>
</dbReference>
<keyword evidence="8" id="KW-1185">Reference proteome</keyword>
<dbReference type="InterPro" id="IPR021109">
    <property type="entry name" value="Peptidase_aspartic_dom_sf"/>
</dbReference>
<dbReference type="Gene3D" id="3.30.70.270">
    <property type="match status" value="1"/>
</dbReference>
<dbReference type="PROSITE" id="PS50994">
    <property type="entry name" value="INTEGRASE"/>
    <property type="match status" value="1"/>
</dbReference>
<proteinExistence type="predicted"/>
<dbReference type="SUPFAM" id="SSF50630">
    <property type="entry name" value="Acid proteases"/>
    <property type="match status" value="1"/>
</dbReference>
<dbReference type="SUPFAM" id="SSF53098">
    <property type="entry name" value="Ribonuclease H-like"/>
    <property type="match status" value="1"/>
</dbReference>